<sequence>MHPSQPHSNLSNTFGTGHTTEGLPFCVHLCRGRLPSQEVEEVLNSGIVERLCTRLESESAKEDPLPTLSALDKLCSGLKQIISSYSQSSESDAQKDWEKKLQNEVLSISNHISNVTSCEKALSRIERATLAFGRSFQNIENIENIENGEKTRKLQEMVGGMIVRYFSSSIQPFPQKEIGEIGLDMASVRRVMEDKLRRIEAEIEKEKEDMEAAREAARKAEEERQREFSRKMREMEETKKLLEKWIEEGKQREEEKKREEEKQREEEERRRMSKEGAAAIEVFQQDKFTLLGNKFTRTDSGWKTLMSHSFGPQVVRITFIIRSVGDSFFFVERQTHNGSACKAGAVGQRVVMEADGREGKRTLKLSQDGETQPTFFSNIPVPFRFAIQMCSGKNTVEIVSTEVLREPSMVGGSLEVEMD</sequence>
<evidence type="ECO:0000313" key="3">
    <source>
        <dbReference type="Proteomes" id="UP001281761"/>
    </source>
</evidence>
<evidence type="ECO:0000313" key="2">
    <source>
        <dbReference type="EMBL" id="KAK2946818.1"/>
    </source>
</evidence>
<evidence type="ECO:0000256" key="1">
    <source>
        <dbReference type="SAM" id="MobiDB-lite"/>
    </source>
</evidence>
<comment type="caution">
    <text evidence="2">The sequence shown here is derived from an EMBL/GenBank/DDBJ whole genome shotgun (WGS) entry which is preliminary data.</text>
</comment>
<name>A0ABQ9X5F6_9EUKA</name>
<proteinExistence type="predicted"/>
<accession>A0ABQ9X5F6</accession>
<keyword evidence="3" id="KW-1185">Reference proteome</keyword>
<dbReference type="EMBL" id="JARBJD010000218">
    <property type="protein sequence ID" value="KAK2946818.1"/>
    <property type="molecule type" value="Genomic_DNA"/>
</dbReference>
<dbReference type="Proteomes" id="UP001281761">
    <property type="component" value="Unassembled WGS sequence"/>
</dbReference>
<feature type="region of interest" description="Disordered" evidence="1">
    <location>
        <begin position="250"/>
        <end position="273"/>
    </location>
</feature>
<gene>
    <name evidence="2" type="ORF">BLNAU_18276</name>
</gene>
<organism evidence="2 3">
    <name type="scientific">Blattamonas nauphoetae</name>
    <dbReference type="NCBI Taxonomy" id="2049346"/>
    <lineage>
        <taxon>Eukaryota</taxon>
        <taxon>Metamonada</taxon>
        <taxon>Preaxostyla</taxon>
        <taxon>Oxymonadida</taxon>
        <taxon>Blattamonas</taxon>
    </lineage>
</organism>
<protein>
    <submittedName>
        <fullName evidence="2">Uncharacterized protein</fullName>
    </submittedName>
</protein>
<reference evidence="2 3" key="1">
    <citation type="journal article" date="2022" name="bioRxiv">
        <title>Genomics of Preaxostyla Flagellates Illuminates Evolutionary Transitions and the Path Towards Mitochondrial Loss.</title>
        <authorList>
            <person name="Novak L.V.F."/>
            <person name="Treitli S.C."/>
            <person name="Pyrih J."/>
            <person name="Halakuc P."/>
            <person name="Pipaliya S.V."/>
            <person name="Vacek V."/>
            <person name="Brzon O."/>
            <person name="Soukal P."/>
            <person name="Eme L."/>
            <person name="Dacks J.B."/>
            <person name="Karnkowska A."/>
            <person name="Elias M."/>
            <person name="Hampl V."/>
        </authorList>
    </citation>
    <scope>NUCLEOTIDE SEQUENCE [LARGE SCALE GENOMIC DNA]</scope>
    <source>
        <strain evidence="2">NAU3</strain>
        <tissue evidence="2">Gut</tissue>
    </source>
</reference>